<accession>A0A811PLV6</accession>
<dbReference type="AlphaFoldDB" id="A0A811PLV6"/>
<feature type="region of interest" description="Disordered" evidence="1">
    <location>
        <begin position="27"/>
        <end position="60"/>
    </location>
</feature>
<proteinExistence type="predicted"/>
<dbReference type="PANTHER" id="PTHR32212:SF234">
    <property type="entry name" value="F-BOX_LRR-REPEAT PROTEIN 13-LIKE"/>
    <property type="match status" value="1"/>
</dbReference>
<evidence type="ECO:0000313" key="3">
    <source>
        <dbReference type="EMBL" id="CAD6244070.1"/>
    </source>
</evidence>
<protein>
    <recommendedName>
        <fullName evidence="2">F-box domain-containing protein</fullName>
    </recommendedName>
</protein>
<dbReference type="InterPro" id="IPR053781">
    <property type="entry name" value="F-box_AtFBL13-like"/>
</dbReference>
<sequence>MREPRDAVEELRIGALKLSDILEERVYELDSSDTTAPPPPTARNSVPAPPSSLLSAEHPKPSSLAPLLQLAVEAARPSHPPAIVDRPYHIEARPPPPVHDDTAGEELSGTSIDLGLQQVAEEFTSLECHELASCNMLGLLEDSLFSDFSEAAREQWEATVVLRVGAHEQRDAPKLDSEADSLVQNRVSVEDEIPNHLDRANSSAVVTAVSLHVLDRLSLLPDVLLGNIVSRLPIKDATRTSVLSRRWRPLYGAPSVNTTSSEASPVAQS</sequence>
<comment type="caution">
    <text evidence="3">The sequence shown here is derived from an EMBL/GenBank/DDBJ whole genome shotgun (WGS) entry which is preliminary data.</text>
</comment>
<dbReference type="Gene3D" id="1.20.1280.50">
    <property type="match status" value="1"/>
</dbReference>
<gene>
    <name evidence="3" type="ORF">NCGR_LOCUS28920</name>
</gene>
<evidence type="ECO:0000256" key="1">
    <source>
        <dbReference type="SAM" id="MobiDB-lite"/>
    </source>
</evidence>
<keyword evidence="4" id="KW-1185">Reference proteome</keyword>
<dbReference type="PROSITE" id="PS50181">
    <property type="entry name" value="FBOX"/>
    <property type="match status" value="1"/>
</dbReference>
<dbReference type="InterPro" id="IPR001810">
    <property type="entry name" value="F-box_dom"/>
</dbReference>
<evidence type="ECO:0000259" key="2">
    <source>
        <dbReference type="PROSITE" id="PS50181"/>
    </source>
</evidence>
<organism evidence="3 4">
    <name type="scientific">Miscanthus lutarioriparius</name>
    <dbReference type="NCBI Taxonomy" id="422564"/>
    <lineage>
        <taxon>Eukaryota</taxon>
        <taxon>Viridiplantae</taxon>
        <taxon>Streptophyta</taxon>
        <taxon>Embryophyta</taxon>
        <taxon>Tracheophyta</taxon>
        <taxon>Spermatophyta</taxon>
        <taxon>Magnoliopsida</taxon>
        <taxon>Liliopsida</taxon>
        <taxon>Poales</taxon>
        <taxon>Poaceae</taxon>
        <taxon>PACMAD clade</taxon>
        <taxon>Panicoideae</taxon>
        <taxon>Andropogonodae</taxon>
        <taxon>Andropogoneae</taxon>
        <taxon>Saccharinae</taxon>
        <taxon>Miscanthus</taxon>
    </lineage>
</organism>
<dbReference type="CDD" id="cd22160">
    <property type="entry name" value="F-box_AtFBL13-like"/>
    <property type="match status" value="1"/>
</dbReference>
<dbReference type="EMBL" id="CAJGYO010000007">
    <property type="protein sequence ID" value="CAD6244070.1"/>
    <property type="molecule type" value="Genomic_DNA"/>
</dbReference>
<dbReference type="SUPFAM" id="SSF81383">
    <property type="entry name" value="F-box domain"/>
    <property type="match status" value="1"/>
</dbReference>
<dbReference type="Proteomes" id="UP000604825">
    <property type="component" value="Unassembled WGS sequence"/>
</dbReference>
<reference evidence="3" key="1">
    <citation type="submission" date="2020-10" db="EMBL/GenBank/DDBJ databases">
        <authorList>
            <person name="Han B."/>
            <person name="Lu T."/>
            <person name="Zhao Q."/>
            <person name="Huang X."/>
            <person name="Zhao Y."/>
        </authorList>
    </citation>
    <scope>NUCLEOTIDE SEQUENCE</scope>
</reference>
<evidence type="ECO:0000313" key="4">
    <source>
        <dbReference type="Proteomes" id="UP000604825"/>
    </source>
</evidence>
<dbReference type="Pfam" id="PF00646">
    <property type="entry name" value="F-box"/>
    <property type="match status" value="1"/>
</dbReference>
<feature type="domain" description="F-box" evidence="2">
    <location>
        <begin position="214"/>
        <end position="250"/>
    </location>
</feature>
<name>A0A811PLV6_9POAL</name>
<dbReference type="PANTHER" id="PTHR32212">
    <property type="entry name" value="CYCLIN-LIKE F-BOX"/>
    <property type="match status" value="1"/>
</dbReference>
<dbReference type="InterPro" id="IPR036047">
    <property type="entry name" value="F-box-like_dom_sf"/>
</dbReference>